<gene>
    <name evidence="1" type="ORF">BKK51_11225</name>
</gene>
<dbReference type="Proteomes" id="UP000188728">
    <property type="component" value="Unassembled WGS sequence"/>
</dbReference>
<comment type="caution">
    <text evidence="1">The sequence shown here is derived from an EMBL/GenBank/DDBJ whole genome shotgun (WGS) entry which is preliminary data.</text>
</comment>
<dbReference type="RefSeq" id="WP_077474623.1">
    <property type="nucleotide sequence ID" value="NZ_MLHK01000068.1"/>
</dbReference>
<reference evidence="1 2" key="1">
    <citation type="submission" date="2016-10" db="EMBL/GenBank/DDBJ databases">
        <title>Rodentibacter gen. nov. and new species.</title>
        <authorList>
            <person name="Christensen H."/>
        </authorList>
    </citation>
    <scope>NUCLEOTIDE SEQUENCE [LARGE SCALE GENOMIC DNA]</scope>
    <source>
        <strain evidence="1 2">H1983213011</strain>
    </source>
</reference>
<dbReference type="EMBL" id="MLHK01000068">
    <property type="protein sequence ID" value="OOF43715.1"/>
    <property type="molecule type" value="Genomic_DNA"/>
</dbReference>
<proteinExistence type="predicted"/>
<evidence type="ECO:0008006" key="3">
    <source>
        <dbReference type="Google" id="ProtNLM"/>
    </source>
</evidence>
<organism evidence="1 2">
    <name type="scientific">Rodentibacter trehalosifermentans</name>
    <dbReference type="NCBI Taxonomy" id="1908263"/>
    <lineage>
        <taxon>Bacteria</taxon>
        <taxon>Pseudomonadati</taxon>
        <taxon>Pseudomonadota</taxon>
        <taxon>Gammaproteobacteria</taxon>
        <taxon>Pasteurellales</taxon>
        <taxon>Pasteurellaceae</taxon>
        <taxon>Rodentibacter</taxon>
    </lineage>
</organism>
<evidence type="ECO:0000313" key="2">
    <source>
        <dbReference type="Proteomes" id="UP000188728"/>
    </source>
</evidence>
<evidence type="ECO:0000313" key="1">
    <source>
        <dbReference type="EMBL" id="OOF43715.1"/>
    </source>
</evidence>
<protein>
    <recommendedName>
        <fullName evidence="3">Glycosyltransferase</fullName>
    </recommendedName>
</protein>
<sequence>MNKIVHLSNTPLVGAPGKISYMSCLNGYDSISIVFSDYPEKGKLSNKFLNHSILWSNQDLFLKNHLINKVENADIIHIHNHINPEHLNYFNFNLEHQKFIYHVHSPLREGPLFDEKSEQFDFKFNRKLVVAQYHPRFFNDFIPVPNLVLELPQLNLKKDDEKLRVMYSPTHNRGGRWNTKYTEELESAMQMLQKMKLLDIVSPSQPLSPHVLLEIRRSCHVTIDEIATGSYHQVSLEGLCCGNVVINNADIFSKMMLSNVANSSALPPFLSSSGYDITEKLFELTRNNELVRLHQKRSFEFYTKHLMPNNLFSIYNKIYKELLNENEENS</sequence>
<name>A0A1V3IN78_9PAST</name>
<accession>A0A1V3IN78</accession>
<dbReference type="AlphaFoldDB" id="A0A1V3IN78"/>